<sequence length="453" mass="50707">PTSEELIAKYADNPENLDNGQPNVNMDDVTSADPRDPALPQASEEPRPSSPLPTANPPVLRVQVPPYEPNFGDFRTVKRRFYDTSAFCHQAWAYFLIHCIDEWDELDDDSRYTLTVELLADLRSRGTYKQCRAEDPLLVIFTDCLKRMLEYGEGEYKYTGDTSVDTVCRTQANGVSFAEWILRKEPQYASKVVRDDIVYFWLRLERLVKHSIRFYDDWAAVIPSARSVRRRSSETAREQSVVPPSSLALAAAQQMASVSLALPSSSTSHPVSSVQAASISIPAAVPVAAVVLPSAAVPPALSPPSTFPQPASQPVSVQPTRSSVSLRLSIPPGYTPAKPPSADPQPQSSRPITFRRINSEPAYVKEERAFIVEPAEQQPIRQHTFEQELHMLDARHGRVIILNITNDHPHGDLGISVFYIRADEYLDCALHDRPHQDIILTEAFPYMEDLRYA</sequence>
<evidence type="ECO:0000256" key="1">
    <source>
        <dbReference type="SAM" id="MobiDB-lite"/>
    </source>
</evidence>
<accession>A0A1Y1ITB4</accession>
<feature type="non-terminal residue" evidence="2">
    <location>
        <position position="1"/>
    </location>
</feature>
<feature type="compositionally biased region" description="Low complexity" evidence="1">
    <location>
        <begin position="308"/>
        <end position="319"/>
    </location>
</feature>
<feature type="region of interest" description="Disordered" evidence="1">
    <location>
        <begin position="301"/>
        <end position="351"/>
    </location>
</feature>
<dbReference type="AlphaFoldDB" id="A0A1Y1ITB4"/>
<dbReference type="OMA" id="YIRADEY"/>
<evidence type="ECO:0000313" key="3">
    <source>
        <dbReference type="Proteomes" id="UP000054558"/>
    </source>
</evidence>
<keyword evidence="3" id="KW-1185">Reference proteome</keyword>
<gene>
    <name evidence="2" type="ORF">KFL_009100020</name>
</gene>
<proteinExistence type="predicted"/>
<dbReference type="EMBL" id="DF237859">
    <property type="protein sequence ID" value="GAQ92046.1"/>
    <property type="molecule type" value="Genomic_DNA"/>
</dbReference>
<feature type="region of interest" description="Disordered" evidence="1">
    <location>
        <begin position="1"/>
        <end position="61"/>
    </location>
</feature>
<evidence type="ECO:0000313" key="2">
    <source>
        <dbReference type="EMBL" id="GAQ92046.1"/>
    </source>
</evidence>
<name>A0A1Y1ITB4_KLENI</name>
<protein>
    <submittedName>
        <fullName evidence="2">Uncharacterized protein</fullName>
    </submittedName>
</protein>
<reference evidence="2 3" key="1">
    <citation type="journal article" date="2014" name="Nat. Commun.">
        <title>Klebsormidium flaccidum genome reveals primary factors for plant terrestrial adaptation.</title>
        <authorList>
            <person name="Hori K."/>
            <person name="Maruyama F."/>
            <person name="Fujisawa T."/>
            <person name="Togashi T."/>
            <person name="Yamamoto N."/>
            <person name="Seo M."/>
            <person name="Sato S."/>
            <person name="Yamada T."/>
            <person name="Mori H."/>
            <person name="Tajima N."/>
            <person name="Moriyama T."/>
            <person name="Ikeuchi M."/>
            <person name="Watanabe M."/>
            <person name="Wada H."/>
            <person name="Kobayashi K."/>
            <person name="Saito M."/>
            <person name="Masuda T."/>
            <person name="Sasaki-Sekimoto Y."/>
            <person name="Mashiguchi K."/>
            <person name="Awai K."/>
            <person name="Shimojima M."/>
            <person name="Masuda S."/>
            <person name="Iwai M."/>
            <person name="Nobusawa T."/>
            <person name="Narise T."/>
            <person name="Kondo S."/>
            <person name="Saito H."/>
            <person name="Sato R."/>
            <person name="Murakawa M."/>
            <person name="Ihara Y."/>
            <person name="Oshima-Yamada Y."/>
            <person name="Ohtaka K."/>
            <person name="Satoh M."/>
            <person name="Sonobe K."/>
            <person name="Ishii M."/>
            <person name="Ohtani R."/>
            <person name="Kanamori-Sato M."/>
            <person name="Honoki R."/>
            <person name="Miyazaki D."/>
            <person name="Mochizuki H."/>
            <person name="Umetsu J."/>
            <person name="Higashi K."/>
            <person name="Shibata D."/>
            <person name="Kamiya Y."/>
            <person name="Sato N."/>
            <person name="Nakamura Y."/>
            <person name="Tabata S."/>
            <person name="Ida S."/>
            <person name="Kurokawa K."/>
            <person name="Ohta H."/>
        </authorList>
    </citation>
    <scope>NUCLEOTIDE SEQUENCE [LARGE SCALE GENOMIC DNA]</scope>
    <source>
        <strain evidence="2 3">NIES-2285</strain>
    </source>
</reference>
<feature type="compositionally biased region" description="Pro residues" evidence="1">
    <location>
        <begin position="333"/>
        <end position="343"/>
    </location>
</feature>
<dbReference type="Proteomes" id="UP000054558">
    <property type="component" value="Unassembled WGS sequence"/>
</dbReference>
<organism evidence="2 3">
    <name type="scientific">Klebsormidium nitens</name>
    <name type="common">Green alga</name>
    <name type="synonym">Ulothrix nitens</name>
    <dbReference type="NCBI Taxonomy" id="105231"/>
    <lineage>
        <taxon>Eukaryota</taxon>
        <taxon>Viridiplantae</taxon>
        <taxon>Streptophyta</taxon>
        <taxon>Klebsormidiophyceae</taxon>
        <taxon>Klebsormidiales</taxon>
        <taxon>Klebsormidiaceae</taxon>
        <taxon>Klebsormidium</taxon>
    </lineage>
</organism>